<organism evidence="2 3">
    <name type="scientific">Rhizopus delemar (strain RA 99-880 / ATCC MYA-4621 / FGSC 9543 / NRRL 43880)</name>
    <name type="common">Mucormycosis agent</name>
    <name type="synonym">Rhizopus arrhizus var. delemar</name>
    <dbReference type="NCBI Taxonomy" id="246409"/>
    <lineage>
        <taxon>Eukaryota</taxon>
        <taxon>Fungi</taxon>
        <taxon>Fungi incertae sedis</taxon>
        <taxon>Mucoromycota</taxon>
        <taxon>Mucoromycotina</taxon>
        <taxon>Mucoromycetes</taxon>
        <taxon>Mucorales</taxon>
        <taxon>Mucorineae</taxon>
        <taxon>Rhizopodaceae</taxon>
        <taxon>Rhizopus</taxon>
    </lineage>
</organism>
<sequence>MVDLLHDRPLADKVFVSPSSQSTEPIASRDMKDNTSLMARLKNVDGDTQGS</sequence>
<accession>I1BYK2</accession>
<dbReference type="AlphaFoldDB" id="I1BYK2"/>
<dbReference type="GeneID" id="93612958"/>
<gene>
    <name evidence="2" type="ORF">RO3G_05987</name>
</gene>
<dbReference type="Proteomes" id="UP000009138">
    <property type="component" value="Unassembled WGS sequence"/>
</dbReference>
<dbReference type="VEuPathDB" id="FungiDB:RO3G_05987"/>
<dbReference type="OMA" id="CERSGAD"/>
<protein>
    <submittedName>
        <fullName evidence="2">Uncharacterized protein</fullName>
    </submittedName>
</protein>
<keyword evidence="3" id="KW-1185">Reference proteome</keyword>
<dbReference type="RefSeq" id="XP_067516678.1">
    <property type="nucleotide sequence ID" value="XM_067660577.1"/>
</dbReference>
<evidence type="ECO:0000313" key="2">
    <source>
        <dbReference type="EMBL" id="EIE81282.1"/>
    </source>
</evidence>
<feature type="region of interest" description="Disordered" evidence="1">
    <location>
        <begin position="15"/>
        <end position="51"/>
    </location>
</feature>
<dbReference type="EMBL" id="CH476735">
    <property type="protein sequence ID" value="EIE81282.1"/>
    <property type="molecule type" value="Genomic_DNA"/>
</dbReference>
<reference evidence="2 3" key="1">
    <citation type="journal article" date="2009" name="PLoS Genet.">
        <title>Genomic analysis of the basal lineage fungus Rhizopus oryzae reveals a whole-genome duplication.</title>
        <authorList>
            <person name="Ma L.-J."/>
            <person name="Ibrahim A.S."/>
            <person name="Skory C."/>
            <person name="Grabherr M.G."/>
            <person name="Burger G."/>
            <person name="Butler M."/>
            <person name="Elias M."/>
            <person name="Idnurm A."/>
            <person name="Lang B.F."/>
            <person name="Sone T."/>
            <person name="Abe A."/>
            <person name="Calvo S.E."/>
            <person name="Corrochano L.M."/>
            <person name="Engels R."/>
            <person name="Fu J."/>
            <person name="Hansberg W."/>
            <person name="Kim J.-M."/>
            <person name="Kodira C.D."/>
            <person name="Koehrsen M.J."/>
            <person name="Liu B."/>
            <person name="Miranda-Saavedra D."/>
            <person name="O'Leary S."/>
            <person name="Ortiz-Castellanos L."/>
            <person name="Poulter R."/>
            <person name="Rodriguez-Romero J."/>
            <person name="Ruiz-Herrera J."/>
            <person name="Shen Y.-Q."/>
            <person name="Zeng Q."/>
            <person name="Galagan J."/>
            <person name="Birren B.W."/>
            <person name="Cuomo C.A."/>
            <person name="Wickes B.L."/>
        </authorList>
    </citation>
    <scope>NUCLEOTIDE SEQUENCE [LARGE SCALE GENOMIC DNA]</scope>
    <source>
        <strain evidence="3">RA 99-880 / ATCC MYA-4621 / FGSC 9543 / NRRL 43880</strain>
    </source>
</reference>
<dbReference type="InParanoid" id="I1BYK2"/>
<evidence type="ECO:0000256" key="1">
    <source>
        <dbReference type="SAM" id="MobiDB-lite"/>
    </source>
</evidence>
<name>I1BYK2_RHIO9</name>
<proteinExistence type="predicted"/>
<evidence type="ECO:0000313" key="3">
    <source>
        <dbReference type="Proteomes" id="UP000009138"/>
    </source>
</evidence>